<accession>A0A9Q5I234</accession>
<dbReference type="SUPFAM" id="SSF47240">
    <property type="entry name" value="Ferritin-like"/>
    <property type="match status" value="1"/>
</dbReference>
<dbReference type="Pfam" id="PF04305">
    <property type="entry name" value="DUF455"/>
    <property type="match status" value="1"/>
</dbReference>
<feature type="chain" id="PRO_5040209063" evidence="5">
    <location>
        <begin position="25"/>
        <end position="346"/>
    </location>
</feature>
<evidence type="ECO:0000313" key="7">
    <source>
        <dbReference type="EMBL" id="OCB89842.1"/>
    </source>
</evidence>
<reference evidence="7" key="1">
    <citation type="submission" date="2016-06" db="EMBL/GenBank/DDBJ databases">
        <title>Draft Genome sequence of the fungus Inonotus baumii.</title>
        <authorList>
            <person name="Zhu H."/>
            <person name="Lin W."/>
        </authorList>
    </citation>
    <scope>NUCLEOTIDE SEQUENCE</scope>
    <source>
        <strain evidence="7">821</strain>
    </source>
</reference>
<keyword evidence="8" id="KW-1185">Reference proteome</keyword>
<comment type="caution">
    <text evidence="7">The sequence shown here is derived from an EMBL/GenBank/DDBJ whole genome shotgun (WGS) entry which is preliminary data.</text>
</comment>
<dbReference type="PANTHER" id="PTHR42782">
    <property type="entry name" value="SI:CH73-314G15.3"/>
    <property type="match status" value="1"/>
</dbReference>
<feature type="domain" description="Rieske" evidence="6">
    <location>
        <begin position="71"/>
        <end position="148"/>
    </location>
</feature>
<evidence type="ECO:0000259" key="6">
    <source>
        <dbReference type="PROSITE" id="PS51296"/>
    </source>
</evidence>
<sequence>MSISVRAARRAIAIFLTFFEGVEAFEEGDFAESLSTEKNYLLYLFPVPNFLAMDFIEIAPVSKVLSHTRYLLTLRSSEGVYRSLLLFRLATGSVANDAPLTSEHLYVMESACPHLGADMSHADIEECDAGVVAVCPWHRYDFDMRTGQSDTGIDLAWDAIARFGPTNPTLPHQFFSDFSKVALDEAKHFSLLLSRLAALDTAYGSLPIHAALWSSATETAHSLRSRLAIVHLVHEARGLDVNPQTIAKFARQGDTESVEALNIIHNDELTHVTAGHRWFTFLCAEQGLDPVQTFREEVRLHFSGHLKGPFNDEDREKAGLTRDFYEDLAGELREQPKLELPGSKAG</sequence>
<dbReference type="PROSITE" id="PS51296">
    <property type="entry name" value="RIESKE"/>
    <property type="match status" value="1"/>
</dbReference>
<evidence type="ECO:0000256" key="1">
    <source>
        <dbReference type="ARBA" id="ARBA00022714"/>
    </source>
</evidence>
<evidence type="ECO:0000256" key="4">
    <source>
        <dbReference type="ARBA" id="ARBA00023014"/>
    </source>
</evidence>
<dbReference type="AlphaFoldDB" id="A0A9Q5I234"/>
<protein>
    <submittedName>
        <fullName evidence="7">DUF455-domain-containing protein</fullName>
    </submittedName>
</protein>
<feature type="signal peptide" evidence="5">
    <location>
        <begin position="1"/>
        <end position="24"/>
    </location>
</feature>
<dbReference type="EMBL" id="LNZH02000147">
    <property type="protein sequence ID" value="OCB89842.1"/>
    <property type="molecule type" value="Genomic_DNA"/>
</dbReference>
<dbReference type="InterPro" id="IPR009078">
    <property type="entry name" value="Ferritin-like_SF"/>
</dbReference>
<keyword evidence="4" id="KW-0411">Iron-sulfur</keyword>
<dbReference type="Gene3D" id="2.102.10.10">
    <property type="entry name" value="Rieske [2Fe-2S] iron-sulphur domain"/>
    <property type="match status" value="1"/>
</dbReference>
<dbReference type="GO" id="GO:0046872">
    <property type="term" value="F:metal ion binding"/>
    <property type="evidence" value="ECO:0007669"/>
    <property type="project" value="UniProtKB-KW"/>
</dbReference>
<keyword evidence="2" id="KW-0479">Metal-binding</keyword>
<keyword evidence="1" id="KW-0001">2Fe-2S</keyword>
<dbReference type="SUPFAM" id="SSF50022">
    <property type="entry name" value="ISP domain"/>
    <property type="match status" value="1"/>
</dbReference>
<dbReference type="Proteomes" id="UP000757232">
    <property type="component" value="Unassembled WGS sequence"/>
</dbReference>
<dbReference type="OrthoDB" id="426882at2759"/>
<dbReference type="InterPro" id="IPR007402">
    <property type="entry name" value="DUF455"/>
</dbReference>
<dbReference type="Pfam" id="PF00355">
    <property type="entry name" value="Rieske"/>
    <property type="match status" value="1"/>
</dbReference>
<evidence type="ECO:0000313" key="8">
    <source>
        <dbReference type="Proteomes" id="UP000757232"/>
    </source>
</evidence>
<dbReference type="CDD" id="cd00657">
    <property type="entry name" value="Ferritin_like"/>
    <property type="match status" value="1"/>
</dbReference>
<name>A0A9Q5I234_SANBA</name>
<gene>
    <name evidence="7" type="ORF">A7U60_g2953</name>
</gene>
<dbReference type="InterPro" id="IPR017941">
    <property type="entry name" value="Rieske_2Fe-2S"/>
</dbReference>
<dbReference type="PANTHER" id="PTHR42782:SF2">
    <property type="entry name" value="3-OXOACYL-[ACYL-CARRIER-PROTEIN] SYNTHASE-LIKE PROTEIN"/>
    <property type="match status" value="1"/>
</dbReference>
<organism evidence="7 8">
    <name type="scientific">Sanghuangporus baumii</name>
    <name type="common">Phellinus baumii</name>
    <dbReference type="NCBI Taxonomy" id="108892"/>
    <lineage>
        <taxon>Eukaryota</taxon>
        <taxon>Fungi</taxon>
        <taxon>Dikarya</taxon>
        <taxon>Basidiomycota</taxon>
        <taxon>Agaricomycotina</taxon>
        <taxon>Agaricomycetes</taxon>
        <taxon>Hymenochaetales</taxon>
        <taxon>Hymenochaetaceae</taxon>
        <taxon>Sanghuangporus</taxon>
    </lineage>
</organism>
<proteinExistence type="predicted"/>
<keyword evidence="3" id="KW-0408">Iron</keyword>
<evidence type="ECO:0000256" key="5">
    <source>
        <dbReference type="SAM" id="SignalP"/>
    </source>
</evidence>
<dbReference type="InterPro" id="IPR036922">
    <property type="entry name" value="Rieske_2Fe-2S_sf"/>
</dbReference>
<dbReference type="GO" id="GO:0051537">
    <property type="term" value="F:2 iron, 2 sulfur cluster binding"/>
    <property type="evidence" value="ECO:0007669"/>
    <property type="project" value="UniProtKB-KW"/>
</dbReference>
<evidence type="ECO:0000256" key="3">
    <source>
        <dbReference type="ARBA" id="ARBA00023004"/>
    </source>
</evidence>
<evidence type="ECO:0000256" key="2">
    <source>
        <dbReference type="ARBA" id="ARBA00022723"/>
    </source>
</evidence>
<keyword evidence="5" id="KW-0732">Signal</keyword>